<dbReference type="RefSeq" id="WP_015501718.1">
    <property type="nucleotide sequence ID" value="NC_020911.1"/>
</dbReference>
<dbReference type="AlphaFoldDB" id="M9RDI6"/>
<reference evidence="10 11" key="1">
    <citation type="journal article" date="2013" name="PLoS ONE">
        <title>Poles Apart: Arctic and Antarctic Octadecabacter strains Share High Genome Plasticity and a New Type of Xanthorhodopsin.</title>
        <authorList>
            <person name="Vollmers J."/>
            <person name="Voget S."/>
            <person name="Dietrich S."/>
            <person name="Gollnow K."/>
            <person name="Smits M."/>
            <person name="Meyer K."/>
            <person name="Brinkhoff T."/>
            <person name="Simon M."/>
            <person name="Daniel R."/>
        </authorList>
    </citation>
    <scope>NUCLEOTIDE SEQUENCE [LARGE SCALE GENOMIC DNA]</scope>
    <source>
        <strain evidence="10 11">307</strain>
    </source>
</reference>
<dbReference type="PANTHER" id="PTHR33281">
    <property type="entry name" value="UPF0187 PROTEIN YNEE"/>
    <property type="match status" value="1"/>
</dbReference>
<dbReference type="InterPro" id="IPR044669">
    <property type="entry name" value="YneE/VCCN1/2-like"/>
</dbReference>
<dbReference type="GO" id="GO:0005886">
    <property type="term" value="C:plasma membrane"/>
    <property type="evidence" value="ECO:0007669"/>
    <property type="project" value="UniProtKB-SubCell"/>
</dbReference>
<evidence type="ECO:0000256" key="2">
    <source>
        <dbReference type="ARBA" id="ARBA00022448"/>
    </source>
</evidence>
<dbReference type="EMBL" id="CP003740">
    <property type="protein sequence ID" value="AGI69818.1"/>
    <property type="molecule type" value="Genomic_DNA"/>
</dbReference>
<evidence type="ECO:0000256" key="3">
    <source>
        <dbReference type="ARBA" id="ARBA00022475"/>
    </source>
</evidence>
<keyword evidence="4 9" id="KW-0812">Transmembrane</keyword>
<comment type="subcellular location">
    <subcellularLocation>
        <location evidence="1">Cell membrane</location>
        <topology evidence="1">Multi-pass membrane protein</topology>
    </subcellularLocation>
</comment>
<evidence type="ECO:0000256" key="1">
    <source>
        <dbReference type="ARBA" id="ARBA00004651"/>
    </source>
</evidence>
<dbReference type="eggNOG" id="COG3781">
    <property type="taxonomic scope" value="Bacteria"/>
</dbReference>
<evidence type="ECO:0000256" key="8">
    <source>
        <dbReference type="ARBA" id="ARBA00034708"/>
    </source>
</evidence>
<sequence length="301" mass="33127">MIVRDHPSSFRLFFVMQGSVVPKILGKIIGIALLSVVVLLVNHYVVTLPKISIGAMGIFGVALSLFLGFRNNAAYDRWWEARKLWGSMIADVRNLGRHMYVFVGKGEEREVILAYAVAFAHLHRGFLRGVDVQPEVTGWVGEESAASMIGKQNPADAALRAIAHRIGALIKKDAISGFGQMTISQTLSSLAFAQAGCERILTTPLPFVYSLLVRRTTYLYCWLLPFALIDSTGWFAPIFAAVVAYVFFGLQAVTNELELPFRNVQNGLPVDSMCRTIEISVAEALDRTPPDSLSPTNHVLS</sequence>
<keyword evidence="5 9" id="KW-1133">Transmembrane helix</keyword>
<feature type="transmembrane region" description="Helical" evidence="9">
    <location>
        <begin position="51"/>
        <end position="69"/>
    </location>
</feature>
<comment type="similarity">
    <text evidence="8">Belongs to the anion channel-forming bestrophin (TC 1.A.46) family.</text>
</comment>
<proteinExistence type="inferred from homology"/>
<keyword evidence="2" id="KW-0813">Transport</keyword>
<keyword evidence="6" id="KW-0406">Ion transport</keyword>
<dbReference type="Pfam" id="PF25539">
    <property type="entry name" value="Bestrophin_2"/>
    <property type="match status" value="1"/>
</dbReference>
<dbReference type="GO" id="GO:0005254">
    <property type="term" value="F:chloride channel activity"/>
    <property type="evidence" value="ECO:0007669"/>
    <property type="project" value="InterPro"/>
</dbReference>
<keyword evidence="7 9" id="KW-0472">Membrane</keyword>
<dbReference type="Proteomes" id="UP000005307">
    <property type="component" value="Chromosome"/>
</dbReference>
<dbReference type="PANTHER" id="PTHR33281:SF19">
    <property type="entry name" value="VOLTAGE-DEPENDENT ANION CHANNEL-FORMING PROTEIN YNEE"/>
    <property type="match status" value="1"/>
</dbReference>
<keyword evidence="3" id="KW-1003">Cell membrane</keyword>
<dbReference type="KEGG" id="oat:OAN307_c44580"/>
<evidence type="ECO:0000313" key="10">
    <source>
        <dbReference type="EMBL" id="AGI69818.1"/>
    </source>
</evidence>
<organism evidence="10 11">
    <name type="scientific">Octadecabacter antarcticus 307</name>
    <dbReference type="NCBI Taxonomy" id="391626"/>
    <lineage>
        <taxon>Bacteria</taxon>
        <taxon>Pseudomonadati</taxon>
        <taxon>Pseudomonadota</taxon>
        <taxon>Alphaproteobacteria</taxon>
        <taxon>Rhodobacterales</taxon>
        <taxon>Roseobacteraceae</taxon>
        <taxon>Octadecabacter</taxon>
    </lineage>
</organism>
<keyword evidence="11" id="KW-1185">Reference proteome</keyword>
<evidence type="ECO:0000256" key="9">
    <source>
        <dbReference type="SAM" id="Phobius"/>
    </source>
</evidence>
<accession>M9RDI6</accession>
<gene>
    <name evidence="10" type="ORF">OAN307_c44580</name>
</gene>
<protein>
    <submittedName>
        <fullName evidence="10">Putative UPF0187 family protein</fullName>
    </submittedName>
</protein>
<evidence type="ECO:0000313" key="11">
    <source>
        <dbReference type="Proteomes" id="UP000005307"/>
    </source>
</evidence>
<evidence type="ECO:0000256" key="7">
    <source>
        <dbReference type="ARBA" id="ARBA00023136"/>
    </source>
</evidence>
<evidence type="ECO:0000256" key="6">
    <source>
        <dbReference type="ARBA" id="ARBA00023065"/>
    </source>
</evidence>
<evidence type="ECO:0000256" key="4">
    <source>
        <dbReference type="ARBA" id="ARBA00022692"/>
    </source>
</evidence>
<evidence type="ECO:0000256" key="5">
    <source>
        <dbReference type="ARBA" id="ARBA00022989"/>
    </source>
</evidence>
<dbReference type="HOGENOM" id="CLU_029790_4_2_5"/>
<dbReference type="OrthoDB" id="445589at2"/>
<name>M9RDI6_9RHOB</name>
<feature type="transmembrane region" description="Helical" evidence="9">
    <location>
        <begin position="24"/>
        <end position="45"/>
    </location>
</feature>